<evidence type="ECO:0000256" key="2">
    <source>
        <dbReference type="ARBA" id="ARBA00007520"/>
    </source>
</evidence>
<organism evidence="7 8">
    <name type="scientific">Penicillium canariense</name>
    <dbReference type="NCBI Taxonomy" id="189055"/>
    <lineage>
        <taxon>Eukaryota</taxon>
        <taxon>Fungi</taxon>
        <taxon>Dikarya</taxon>
        <taxon>Ascomycota</taxon>
        <taxon>Pezizomycotina</taxon>
        <taxon>Eurotiomycetes</taxon>
        <taxon>Eurotiomycetidae</taxon>
        <taxon>Eurotiales</taxon>
        <taxon>Aspergillaceae</taxon>
        <taxon>Penicillium</taxon>
    </lineage>
</organism>
<protein>
    <submittedName>
        <fullName evidence="7">Major facilitator superfamily domain-containing protein</fullName>
    </submittedName>
</protein>
<dbReference type="GeneID" id="81431259"/>
<dbReference type="SUPFAM" id="SSF103473">
    <property type="entry name" value="MFS general substrate transporter"/>
    <property type="match status" value="1"/>
</dbReference>
<keyword evidence="5 6" id="KW-0472">Membrane</keyword>
<accession>A0A9W9HSC7</accession>
<dbReference type="OrthoDB" id="10021397at2759"/>
<feature type="transmembrane region" description="Helical" evidence="6">
    <location>
        <begin position="21"/>
        <end position="41"/>
    </location>
</feature>
<reference evidence="7" key="1">
    <citation type="submission" date="2022-11" db="EMBL/GenBank/DDBJ databases">
        <authorList>
            <person name="Petersen C."/>
        </authorList>
    </citation>
    <scope>NUCLEOTIDE SEQUENCE</scope>
    <source>
        <strain evidence="7">IBT 26290</strain>
    </source>
</reference>
<evidence type="ECO:0000256" key="6">
    <source>
        <dbReference type="SAM" id="Phobius"/>
    </source>
</evidence>
<evidence type="ECO:0000256" key="1">
    <source>
        <dbReference type="ARBA" id="ARBA00004141"/>
    </source>
</evidence>
<dbReference type="PANTHER" id="PTHR23501:SF199">
    <property type="entry name" value="MFS EFFLUX TRANSPORTER INPD-RELATED"/>
    <property type="match status" value="1"/>
</dbReference>
<gene>
    <name evidence="7" type="ORF">N7482_009959</name>
</gene>
<dbReference type="InterPro" id="IPR036259">
    <property type="entry name" value="MFS_trans_sf"/>
</dbReference>
<dbReference type="GO" id="GO:0022857">
    <property type="term" value="F:transmembrane transporter activity"/>
    <property type="evidence" value="ECO:0007669"/>
    <property type="project" value="TreeGrafter"/>
</dbReference>
<comment type="caution">
    <text evidence="7">The sequence shown here is derived from an EMBL/GenBank/DDBJ whole genome shotgun (WGS) entry which is preliminary data.</text>
</comment>
<evidence type="ECO:0000256" key="3">
    <source>
        <dbReference type="ARBA" id="ARBA00022692"/>
    </source>
</evidence>
<feature type="transmembrane region" description="Helical" evidence="6">
    <location>
        <begin position="108"/>
        <end position="129"/>
    </location>
</feature>
<feature type="transmembrane region" description="Helical" evidence="6">
    <location>
        <begin position="80"/>
        <end position="102"/>
    </location>
</feature>
<dbReference type="RefSeq" id="XP_056539789.1">
    <property type="nucleotide sequence ID" value="XM_056692083.1"/>
</dbReference>
<comment type="similarity">
    <text evidence="2">Belongs to the major facilitator superfamily. TCR/Tet family.</text>
</comment>
<feature type="transmembrane region" description="Helical" evidence="6">
    <location>
        <begin position="47"/>
        <end position="68"/>
    </location>
</feature>
<dbReference type="AlphaFoldDB" id="A0A9W9HSC7"/>
<evidence type="ECO:0000313" key="8">
    <source>
        <dbReference type="Proteomes" id="UP001149163"/>
    </source>
</evidence>
<dbReference type="PANTHER" id="PTHR23501">
    <property type="entry name" value="MAJOR FACILITATOR SUPERFAMILY"/>
    <property type="match status" value="1"/>
</dbReference>
<evidence type="ECO:0000256" key="5">
    <source>
        <dbReference type="ARBA" id="ARBA00023136"/>
    </source>
</evidence>
<keyword evidence="3 6" id="KW-0812">Transmembrane</keyword>
<name>A0A9W9HSC7_9EURO</name>
<dbReference type="Gene3D" id="1.20.1250.20">
    <property type="entry name" value="MFS general substrate transporter like domains"/>
    <property type="match status" value="1"/>
</dbReference>
<comment type="subcellular location">
    <subcellularLocation>
        <location evidence="1">Membrane</location>
        <topology evidence="1">Multi-pass membrane protein</topology>
    </subcellularLocation>
</comment>
<dbReference type="GO" id="GO:0005886">
    <property type="term" value="C:plasma membrane"/>
    <property type="evidence" value="ECO:0007669"/>
    <property type="project" value="TreeGrafter"/>
</dbReference>
<reference evidence="7" key="2">
    <citation type="journal article" date="2023" name="IMA Fungus">
        <title>Comparative genomic study of the Penicillium genus elucidates a diverse pangenome and 15 lateral gene transfer events.</title>
        <authorList>
            <person name="Petersen C."/>
            <person name="Sorensen T."/>
            <person name="Nielsen M.R."/>
            <person name="Sondergaard T.E."/>
            <person name="Sorensen J.L."/>
            <person name="Fitzpatrick D.A."/>
            <person name="Frisvad J.C."/>
            <person name="Nielsen K.L."/>
        </authorList>
    </citation>
    <scope>NUCLEOTIDE SEQUENCE</scope>
    <source>
        <strain evidence="7">IBT 26290</strain>
    </source>
</reference>
<dbReference type="PROSITE" id="PS51257">
    <property type="entry name" value="PROKAR_LIPOPROTEIN"/>
    <property type="match status" value="1"/>
</dbReference>
<evidence type="ECO:0000256" key="4">
    <source>
        <dbReference type="ARBA" id="ARBA00022989"/>
    </source>
</evidence>
<feature type="transmembrane region" description="Helical" evidence="6">
    <location>
        <begin position="185"/>
        <end position="203"/>
    </location>
</feature>
<proteinExistence type="inferred from homology"/>
<evidence type="ECO:0000313" key="7">
    <source>
        <dbReference type="EMBL" id="KAJ5153481.1"/>
    </source>
</evidence>
<keyword evidence="4 6" id="KW-1133">Transmembrane helix</keyword>
<sequence>MRRSPFGFKGKKGASALDSGLMSLALSLSCVISAMLTGTVVSIYGQYVAFMIGGSVLLSIGSGLLTTLDVSSNRSHWAPYLFLSGIGFGAGLIGPQTAVPVVLEPKDVALGISGVTCAQILGSSIFISVGSNLLNARLRSGISTGLPELDVDAILQAGATGLRAIVPPADLNPILRIYNDALRSVFYVCLAMAGASFFMALGMEWRSSQRGKDGGNSEESSKS</sequence>
<dbReference type="Proteomes" id="UP001149163">
    <property type="component" value="Unassembled WGS sequence"/>
</dbReference>
<dbReference type="EMBL" id="JAPQKN010000007">
    <property type="protein sequence ID" value="KAJ5153481.1"/>
    <property type="molecule type" value="Genomic_DNA"/>
</dbReference>
<keyword evidence="8" id="KW-1185">Reference proteome</keyword>